<dbReference type="InterPro" id="IPR013022">
    <property type="entry name" value="Xyl_isomerase-like_TIM-brl"/>
</dbReference>
<dbReference type="Proteomes" id="UP000006976">
    <property type="component" value="Unassembled WGS sequence"/>
</dbReference>
<protein>
    <recommendedName>
        <fullName evidence="2">Xylose isomerase-like TIM barrel domain-containing protein</fullName>
    </recommendedName>
</protein>
<evidence type="ECO:0000259" key="2">
    <source>
        <dbReference type="Pfam" id="PF01261"/>
    </source>
</evidence>
<sequence length="267" mass="30391">MKTKRKFGMFLNTKHIDVKQGIKKAAEFNLDHIQLYALNEKFNLASLPKKEIKDIKNYLFFEGLTVSSLAINFGYKGILSDEIENIITKYKYILDLGLELGTNIITAHIGQIPSNENSVLYEKMQRICYYIGNVSVNTSSFFAIETGSEKAIILKKFLRNINSKGLAINFDPANIISDINEDPIDSILLLKNYVIQTHIKDCKKINERGLTLYKETAAGNGEVDFDSLFTTLDKIKFDGCNIIERNDYVDSNDGINQSVKFLRKYID</sequence>
<comment type="caution">
    <text evidence="3">The sequence shown here is derived from an EMBL/GenBank/DDBJ whole genome shotgun (WGS) entry which is preliminary data.</text>
</comment>
<proteinExistence type="predicted"/>
<gene>
    <name evidence="3" type="ORF">III_05889</name>
</gene>
<reference evidence="3 4" key="1">
    <citation type="submission" date="2012-04" db="EMBL/GenBank/DDBJ databases">
        <title>The Genome Sequence of Bacillus cereus VD078.</title>
        <authorList>
            <consortium name="The Broad Institute Genome Sequencing Platform"/>
            <consortium name="The Broad Institute Genome Sequencing Center for Infectious Disease"/>
            <person name="Feldgarden M."/>
            <person name="Van der Auwera G.A."/>
            <person name="Mahillon J."/>
            <person name="Duprez V."/>
            <person name="Timmery S."/>
            <person name="Mattelet C."/>
            <person name="Dierick K."/>
            <person name="Sun M."/>
            <person name="Yu Z."/>
            <person name="Zhu L."/>
            <person name="Hu X."/>
            <person name="Shank E.B."/>
            <person name="Swiecicka I."/>
            <person name="Hansen B.M."/>
            <person name="Andrup L."/>
            <person name="Young S.K."/>
            <person name="Zeng Q."/>
            <person name="Gargeya S."/>
            <person name="Fitzgerald M."/>
            <person name="Haas B."/>
            <person name="Abouelleil A."/>
            <person name="Alvarado L."/>
            <person name="Arachchi H.M."/>
            <person name="Berlin A."/>
            <person name="Chapman S.B."/>
            <person name="Goldberg J."/>
            <person name="Griggs A."/>
            <person name="Gujja S."/>
            <person name="Hansen M."/>
            <person name="Howarth C."/>
            <person name="Imamovic A."/>
            <person name="Larimer J."/>
            <person name="McCowen C."/>
            <person name="Montmayeur A."/>
            <person name="Murphy C."/>
            <person name="Neiman D."/>
            <person name="Pearson M."/>
            <person name="Priest M."/>
            <person name="Roberts A."/>
            <person name="Saif S."/>
            <person name="Shea T."/>
            <person name="Sisk P."/>
            <person name="Sykes S."/>
            <person name="Wortman J."/>
            <person name="Nusbaum C."/>
            <person name="Birren B."/>
        </authorList>
    </citation>
    <scope>NUCLEOTIDE SEQUENCE [LARGE SCALE GENOMIC DNA]</scope>
    <source>
        <strain evidence="3 4">VD078</strain>
    </source>
</reference>
<evidence type="ECO:0000313" key="4">
    <source>
        <dbReference type="Proteomes" id="UP000006976"/>
    </source>
</evidence>
<name>A0ABC9QUJ4_BACMY</name>
<accession>A0ABC9QUJ4</accession>
<dbReference type="InterPro" id="IPR050312">
    <property type="entry name" value="IolE/XylAMocC-like"/>
</dbReference>
<dbReference type="RefSeq" id="WP_002169946.1">
    <property type="nucleotide sequence ID" value="NZ_JH792253.1"/>
</dbReference>
<feature type="domain" description="Xylose isomerase-like TIM barrel" evidence="2">
    <location>
        <begin position="22"/>
        <end position="265"/>
    </location>
</feature>
<dbReference type="InterPro" id="IPR036237">
    <property type="entry name" value="Xyl_isomerase-like_sf"/>
</dbReference>
<organism evidence="3 4">
    <name type="scientific">Bacillus mycoides</name>
    <dbReference type="NCBI Taxonomy" id="1405"/>
    <lineage>
        <taxon>Bacteria</taxon>
        <taxon>Bacillati</taxon>
        <taxon>Bacillota</taxon>
        <taxon>Bacilli</taxon>
        <taxon>Bacillales</taxon>
        <taxon>Bacillaceae</taxon>
        <taxon>Bacillus</taxon>
        <taxon>Bacillus cereus group</taxon>
    </lineage>
</organism>
<dbReference type="GO" id="GO:0016829">
    <property type="term" value="F:lyase activity"/>
    <property type="evidence" value="ECO:0007669"/>
    <property type="project" value="UniProtKB-KW"/>
</dbReference>
<dbReference type="AlphaFoldDB" id="A0ABC9QUJ4"/>
<dbReference type="Pfam" id="PF01261">
    <property type="entry name" value="AP_endonuc_2"/>
    <property type="match status" value="1"/>
</dbReference>
<dbReference type="EMBL" id="AHEV01000053">
    <property type="protein sequence ID" value="EJR29388.1"/>
    <property type="molecule type" value="Genomic_DNA"/>
</dbReference>
<evidence type="ECO:0000256" key="1">
    <source>
        <dbReference type="ARBA" id="ARBA00023239"/>
    </source>
</evidence>
<dbReference type="PANTHER" id="PTHR12110:SF41">
    <property type="entry name" value="INOSOSE DEHYDRATASE"/>
    <property type="match status" value="1"/>
</dbReference>
<evidence type="ECO:0000313" key="3">
    <source>
        <dbReference type="EMBL" id="EJR29388.1"/>
    </source>
</evidence>
<keyword evidence="1" id="KW-0456">Lyase</keyword>
<dbReference type="SUPFAM" id="SSF51658">
    <property type="entry name" value="Xylose isomerase-like"/>
    <property type="match status" value="1"/>
</dbReference>
<dbReference type="Gene3D" id="3.20.20.150">
    <property type="entry name" value="Divalent-metal-dependent TIM barrel enzymes"/>
    <property type="match status" value="1"/>
</dbReference>
<dbReference type="PANTHER" id="PTHR12110">
    <property type="entry name" value="HYDROXYPYRUVATE ISOMERASE"/>
    <property type="match status" value="1"/>
</dbReference>